<name>A0A084W763_ANOSI</name>
<dbReference type="VEuPathDB" id="VectorBase:ASIC014045"/>
<dbReference type="EnsemblMetazoa" id="ASIC014045-RA">
    <property type="protein sequence ID" value="ASIC014045-PA"/>
    <property type="gene ID" value="ASIC014045"/>
</dbReference>
<dbReference type="EMBL" id="KE525314">
    <property type="protein sequence ID" value="KFB46057.1"/>
    <property type="molecule type" value="Genomic_DNA"/>
</dbReference>
<reference evidence="1 3" key="1">
    <citation type="journal article" date="2014" name="BMC Genomics">
        <title>Genome sequence of Anopheles sinensis provides insight into genetics basis of mosquito competence for malaria parasites.</title>
        <authorList>
            <person name="Zhou D."/>
            <person name="Zhang D."/>
            <person name="Ding G."/>
            <person name="Shi L."/>
            <person name="Hou Q."/>
            <person name="Ye Y."/>
            <person name="Xu Y."/>
            <person name="Zhou H."/>
            <person name="Xiong C."/>
            <person name="Li S."/>
            <person name="Yu J."/>
            <person name="Hong S."/>
            <person name="Yu X."/>
            <person name="Zou P."/>
            <person name="Chen C."/>
            <person name="Chang X."/>
            <person name="Wang W."/>
            <person name="Lv Y."/>
            <person name="Sun Y."/>
            <person name="Ma L."/>
            <person name="Shen B."/>
            <person name="Zhu C."/>
        </authorList>
    </citation>
    <scope>NUCLEOTIDE SEQUENCE [LARGE SCALE GENOMIC DNA]</scope>
</reference>
<reference evidence="2" key="2">
    <citation type="submission" date="2020-05" db="UniProtKB">
        <authorList>
            <consortium name="EnsemblMetazoa"/>
        </authorList>
    </citation>
    <scope>IDENTIFICATION</scope>
</reference>
<evidence type="ECO:0000313" key="1">
    <source>
        <dbReference type="EMBL" id="KFB46057.1"/>
    </source>
</evidence>
<accession>A0A084W763</accession>
<dbReference type="VEuPathDB" id="VectorBase:ASIS010179"/>
<keyword evidence="3" id="KW-1185">Reference proteome</keyword>
<dbReference type="AlphaFoldDB" id="A0A084W763"/>
<evidence type="ECO:0000313" key="3">
    <source>
        <dbReference type="Proteomes" id="UP000030765"/>
    </source>
</evidence>
<sequence length="234" mass="24529">MQSSWYANDGVGGGAGSVVYDGGGGGGNGGYYGGENVSFYGPPAMSMTYAEKPKSGFNGAPYYPGPTGPGPMYSCGPEFGGFGGTNGGGQMLPYEYPNHQGLAAPPPQGVLHHHRPEMAAPTSIGTVSNNNDYHHQQLVPPGGGGAYHQPFYQGPPPPPPSGPSAYAEMGETVDLMSQNVSQASYTAPFLEQPYVAASYAPCQGPPPWNYAHCYGYYGQEPCPYVNMVDMEDFM</sequence>
<protein>
    <submittedName>
        <fullName evidence="1">AGAP002942-PA-like protein</fullName>
    </submittedName>
</protein>
<gene>
    <name evidence="1" type="ORF">ZHAS_00014045</name>
</gene>
<organism evidence="1">
    <name type="scientific">Anopheles sinensis</name>
    <name type="common">Mosquito</name>
    <dbReference type="NCBI Taxonomy" id="74873"/>
    <lineage>
        <taxon>Eukaryota</taxon>
        <taxon>Metazoa</taxon>
        <taxon>Ecdysozoa</taxon>
        <taxon>Arthropoda</taxon>
        <taxon>Hexapoda</taxon>
        <taxon>Insecta</taxon>
        <taxon>Pterygota</taxon>
        <taxon>Neoptera</taxon>
        <taxon>Endopterygota</taxon>
        <taxon>Diptera</taxon>
        <taxon>Nematocera</taxon>
        <taxon>Culicoidea</taxon>
        <taxon>Culicidae</taxon>
        <taxon>Anophelinae</taxon>
        <taxon>Anopheles</taxon>
    </lineage>
</organism>
<dbReference type="EMBL" id="ATLV01021150">
    <property type="status" value="NOT_ANNOTATED_CDS"/>
    <property type="molecule type" value="Genomic_DNA"/>
</dbReference>
<proteinExistence type="predicted"/>
<evidence type="ECO:0000313" key="2">
    <source>
        <dbReference type="EnsemblMetazoa" id="ASIC014045-PA"/>
    </source>
</evidence>
<dbReference type="Proteomes" id="UP000030765">
    <property type="component" value="Unassembled WGS sequence"/>
</dbReference>